<accession>Q3JJ12</accession>
<organism evidence="2 3">
    <name type="scientific">Burkholderia pseudomallei (strain 1710b)</name>
    <dbReference type="NCBI Taxonomy" id="320372"/>
    <lineage>
        <taxon>Bacteria</taxon>
        <taxon>Pseudomonadati</taxon>
        <taxon>Pseudomonadota</taxon>
        <taxon>Betaproteobacteria</taxon>
        <taxon>Burkholderiales</taxon>
        <taxon>Burkholderiaceae</taxon>
        <taxon>Burkholderia</taxon>
        <taxon>pseudomallei group</taxon>
    </lineage>
</organism>
<feature type="region of interest" description="Disordered" evidence="1">
    <location>
        <begin position="22"/>
        <end position="43"/>
    </location>
</feature>
<sequence length="43" mass="4495">MKNALKGLIRMEVDRNETRAAACAAARPDGAPGGRDARAEGRA</sequence>
<dbReference type="EMBL" id="CP000125">
    <property type="protein sequence ID" value="ABA51874.1"/>
    <property type="molecule type" value="Genomic_DNA"/>
</dbReference>
<proteinExistence type="predicted"/>
<dbReference type="AlphaFoldDB" id="Q3JJ12"/>
<dbReference type="HOGENOM" id="CLU_3306066_0_0_4"/>
<protein>
    <submittedName>
        <fullName evidence="2">Uncharacterized protein</fullName>
    </submittedName>
</protein>
<dbReference type="Proteomes" id="UP000002700">
    <property type="component" value="Chromosome II"/>
</dbReference>
<reference evidence="2 3" key="1">
    <citation type="submission" date="2005-09" db="EMBL/GenBank/DDBJ databases">
        <authorList>
            <person name="Woods D.E."/>
            <person name="Nierman W.C."/>
        </authorList>
    </citation>
    <scope>NUCLEOTIDE SEQUENCE [LARGE SCALE GENOMIC DNA]</scope>
    <source>
        <strain evidence="2 3">1710b</strain>
    </source>
</reference>
<dbReference type="KEGG" id="bpm:BURPS1710b_A1284"/>
<name>Q3JJ12_BURP1</name>
<evidence type="ECO:0000313" key="2">
    <source>
        <dbReference type="EMBL" id="ABA51874.1"/>
    </source>
</evidence>
<dbReference type="EnsemblBacteria" id="ABA51874">
    <property type="protein sequence ID" value="ABA51874"/>
    <property type="gene ID" value="BURPS1710b_A1284"/>
</dbReference>
<gene>
    <name evidence="2" type="ordered locus">BURPS1710b_A1284</name>
</gene>
<evidence type="ECO:0000256" key="1">
    <source>
        <dbReference type="SAM" id="MobiDB-lite"/>
    </source>
</evidence>
<evidence type="ECO:0000313" key="3">
    <source>
        <dbReference type="Proteomes" id="UP000002700"/>
    </source>
</evidence>